<name>A0A392TCS3_9FABA</name>
<dbReference type="AlphaFoldDB" id="A0A392TCS3"/>
<feature type="non-terminal residue" evidence="1">
    <location>
        <position position="1"/>
    </location>
</feature>
<comment type="caution">
    <text evidence="1">The sequence shown here is derived from an EMBL/GenBank/DDBJ whole genome shotgun (WGS) entry which is preliminary data.</text>
</comment>
<dbReference type="Proteomes" id="UP000265520">
    <property type="component" value="Unassembled WGS sequence"/>
</dbReference>
<protein>
    <submittedName>
        <fullName evidence="1">Uncharacterized protein</fullName>
    </submittedName>
</protein>
<evidence type="ECO:0000313" key="1">
    <source>
        <dbReference type="EMBL" id="MCI58818.1"/>
    </source>
</evidence>
<accession>A0A392TCS3</accession>
<proteinExistence type="predicted"/>
<organism evidence="1 2">
    <name type="scientific">Trifolium medium</name>
    <dbReference type="NCBI Taxonomy" id="97028"/>
    <lineage>
        <taxon>Eukaryota</taxon>
        <taxon>Viridiplantae</taxon>
        <taxon>Streptophyta</taxon>
        <taxon>Embryophyta</taxon>
        <taxon>Tracheophyta</taxon>
        <taxon>Spermatophyta</taxon>
        <taxon>Magnoliopsida</taxon>
        <taxon>eudicotyledons</taxon>
        <taxon>Gunneridae</taxon>
        <taxon>Pentapetalae</taxon>
        <taxon>rosids</taxon>
        <taxon>fabids</taxon>
        <taxon>Fabales</taxon>
        <taxon>Fabaceae</taxon>
        <taxon>Papilionoideae</taxon>
        <taxon>50 kb inversion clade</taxon>
        <taxon>NPAAA clade</taxon>
        <taxon>Hologalegina</taxon>
        <taxon>IRL clade</taxon>
        <taxon>Trifolieae</taxon>
        <taxon>Trifolium</taxon>
    </lineage>
</organism>
<keyword evidence="2" id="KW-1185">Reference proteome</keyword>
<dbReference type="EMBL" id="LXQA010552226">
    <property type="protein sequence ID" value="MCI58818.1"/>
    <property type="molecule type" value="Genomic_DNA"/>
</dbReference>
<evidence type="ECO:0000313" key="2">
    <source>
        <dbReference type="Proteomes" id="UP000265520"/>
    </source>
</evidence>
<reference evidence="1 2" key="1">
    <citation type="journal article" date="2018" name="Front. Plant Sci.">
        <title>Red Clover (Trifolium pratense) and Zigzag Clover (T. medium) - A Picture of Genomic Similarities and Differences.</title>
        <authorList>
            <person name="Dluhosova J."/>
            <person name="Istvanek J."/>
            <person name="Nedelnik J."/>
            <person name="Repkova J."/>
        </authorList>
    </citation>
    <scope>NUCLEOTIDE SEQUENCE [LARGE SCALE GENOMIC DNA]</scope>
    <source>
        <strain evidence="2">cv. 10/8</strain>
        <tissue evidence="1">Leaf</tissue>
    </source>
</reference>
<sequence>DFDSVFDKKDENDMDLLATIEEFPVPEELEEGEIQE</sequence>